<dbReference type="Proteomes" id="UP001313282">
    <property type="component" value="Unassembled WGS sequence"/>
</dbReference>
<dbReference type="AlphaFoldDB" id="A0AAN8RGV8"/>
<organism evidence="1 2">
    <name type="scientific">Orbilia javanica</name>
    <dbReference type="NCBI Taxonomy" id="47235"/>
    <lineage>
        <taxon>Eukaryota</taxon>
        <taxon>Fungi</taxon>
        <taxon>Dikarya</taxon>
        <taxon>Ascomycota</taxon>
        <taxon>Pezizomycotina</taxon>
        <taxon>Orbiliomycetes</taxon>
        <taxon>Orbiliales</taxon>
        <taxon>Orbiliaceae</taxon>
        <taxon>Orbilia</taxon>
    </lineage>
</organism>
<evidence type="ECO:0000313" key="2">
    <source>
        <dbReference type="Proteomes" id="UP001313282"/>
    </source>
</evidence>
<comment type="caution">
    <text evidence="1">The sequence shown here is derived from an EMBL/GenBank/DDBJ whole genome shotgun (WGS) entry which is preliminary data.</text>
</comment>
<accession>A0AAN8RGV8</accession>
<gene>
    <name evidence="1" type="ORF">TWF718_009234</name>
</gene>
<proteinExistence type="predicted"/>
<dbReference type="EMBL" id="JAVHNR010000006">
    <property type="protein sequence ID" value="KAK6339844.1"/>
    <property type="molecule type" value="Genomic_DNA"/>
</dbReference>
<name>A0AAN8RGV8_9PEZI</name>
<reference evidence="1 2" key="1">
    <citation type="submission" date="2019-10" db="EMBL/GenBank/DDBJ databases">
        <authorList>
            <person name="Palmer J.M."/>
        </authorList>
    </citation>
    <scope>NUCLEOTIDE SEQUENCE [LARGE SCALE GENOMIC DNA]</scope>
    <source>
        <strain evidence="1 2">TWF718</strain>
    </source>
</reference>
<evidence type="ECO:0000313" key="1">
    <source>
        <dbReference type="EMBL" id="KAK6339844.1"/>
    </source>
</evidence>
<protein>
    <submittedName>
        <fullName evidence="1">Uncharacterized protein</fullName>
    </submittedName>
</protein>
<keyword evidence="2" id="KW-1185">Reference proteome</keyword>
<sequence length="640" mass="73325">MDSTASPILNILPVDILSYLVEQIIDDEESLKALSHTNRALRLLSLPRLRSHTVILDISTGLKGQTTLDPVFKTISDFNQEKNFRIPSLVRVLEIRDRWAEQHSRLHTPQRTIKEFVDALHTFLGKCIGLRKFLRDGYEHYEFKTTDLIREVLKLPKLKVLCLKIHQDRQWWFNETPKFEEYECADTLSKETGGRGLACLSIALPMTLDRPWWDEVWDLCRNILIDNTHTLKHLYFDGPDLEVIVDGMAENSLADIRLLSLRFRMGFGSEKFLEVLGLTQPTDEMNLSELQEDAATYLRRIEFQDPQSIAHGGATEVGGGSTSDDILPYMRTPNIKRLQVFGESRMFTYTNGMVERVESPTLIHLSTYPGLQHAELQSSVARTWNEERLSSLASIHGRTLRTLMLHQVSVASYYRVDNDPGAFGGFSALRRLEILQDRTSFFWSIDALWNIINTKNTISEVQITMRHSPTGISHRLFRPSIGGHNSFPRRILTPIYSTAFYLHNRRNKIDTSQYLSRSGELFPSTRVITSYRQMLGDSSTDQLAISSYMGHMLHTKRLSGEQQLFPAPRGQTSGPELQNEAVAFSAFVDGIPECLKLFQLQYIQKTGADPCEMISRHGDAWRKVDGEWVYEKVLTELLPW</sequence>